<protein>
    <submittedName>
        <fullName evidence="3">Putative secreted protein</fullName>
    </submittedName>
</protein>
<feature type="compositionally biased region" description="Basic and acidic residues" evidence="1">
    <location>
        <begin position="118"/>
        <end position="129"/>
    </location>
</feature>
<sequence>MPKILNNIFLIAALTALQSGTSSGFHPMVSGHSHYEDEDPSLAHPPRQSTGAHKSEGLTVQKKKLENETTDAAPGGVKPGNTDPGLQSAASGGDDTVDYYDEDDDEGSSPDQPTGTNKSKEKPDPKKET</sequence>
<feature type="chain" id="PRO_5025399828" evidence="2">
    <location>
        <begin position="25"/>
        <end position="129"/>
    </location>
</feature>
<feature type="region of interest" description="Disordered" evidence="1">
    <location>
        <begin position="21"/>
        <end position="129"/>
    </location>
</feature>
<evidence type="ECO:0000256" key="1">
    <source>
        <dbReference type="SAM" id="MobiDB-lite"/>
    </source>
</evidence>
<feature type="signal peptide" evidence="2">
    <location>
        <begin position="1"/>
        <end position="24"/>
    </location>
</feature>
<keyword evidence="2" id="KW-0732">Signal</keyword>
<accession>A0A6B0UQQ3</accession>
<proteinExistence type="predicted"/>
<reference evidence="3" key="1">
    <citation type="submission" date="2019-12" db="EMBL/GenBank/DDBJ databases">
        <title>An insight into the sialome of adult female Ixodes ricinus ticks feeding for 6 days.</title>
        <authorList>
            <person name="Perner J."/>
            <person name="Ribeiro J.M.C."/>
        </authorList>
    </citation>
    <scope>NUCLEOTIDE SEQUENCE</scope>
    <source>
        <strain evidence="3">Semi-engorged</strain>
        <tissue evidence="3">Salivary glands</tissue>
    </source>
</reference>
<organism evidence="3">
    <name type="scientific">Ixodes ricinus</name>
    <name type="common">Common tick</name>
    <name type="synonym">Acarus ricinus</name>
    <dbReference type="NCBI Taxonomy" id="34613"/>
    <lineage>
        <taxon>Eukaryota</taxon>
        <taxon>Metazoa</taxon>
        <taxon>Ecdysozoa</taxon>
        <taxon>Arthropoda</taxon>
        <taxon>Chelicerata</taxon>
        <taxon>Arachnida</taxon>
        <taxon>Acari</taxon>
        <taxon>Parasitiformes</taxon>
        <taxon>Ixodida</taxon>
        <taxon>Ixodoidea</taxon>
        <taxon>Ixodidae</taxon>
        <taxon>Ixodinae</taxon>
        <taxon>Ixodes</taxon>
    </lineage>
</organism>
<name>A0A6B0UQQ3_IXORI</name>
<evidence type="ECO:0000256" key="2">
    <source>
        <dbReference type="SAM" id="SignalP"/>
    </source>
</evidence>
<feature type="compositionally biased region" description="Acidic residues" evidence="1">
    <location>
        <begin position="95"/>
        <end position="108"/>
    </location>
</feature>
<dbReference type="AlphaFoldDB" id="A0A6B0UQQ3"/>
<evidence type="ECO:0000313" key="3">
    <source>
        <dbReference type="EMBL" id="MXU92099.1"/>
    </source>
</evidence>
<dbReference type="EMBL" id="GIFC01010016">
    <property type="protein sequence ID" value="MXU92099.1"/>
    <property type="molecule type" value="Transcribed_RNA"/>
</dbReference>